<protein>
    <recommendedName>
        <fullName evidence="2">ParB/Sulfiredoxin domain-containing protein</fullName>
    </recommendedName>
</protein>
<organism evidence="1">
    <name type="scientific">Clostridium perfringens</name>
    <dbReference type="NCBI Taxonomy" id="1502"/>
    <lineage>
        <taxon>Bacteria</taxon>
        <taxon>Bacillati</taxon>
        <taxon>Bacillota</taxon>
        <taxon>Clostridia</taxon>
        <taxon>Eubacteriales</taxon>
        <taxon>Clostridiaceae</taxon>
        <taxon>Clostridium</taxon>
    </lineage>
</organism>
<dbReference type="RefSeq" id="WP_004456546.1">
    <property type="nucleotide sequence ID" value="NZ_JAJCSJ010000030.1"/>
</dbReference>
<dbReference type="Proteomes" id="UP000859547">
    <property type="component" value="Unassembled WGS sequence"/>
</dbReference>
<comment type="caution">
    <text evidence="1">The sequence shown here is derived from an EMBL/GenBank/DDBJ whole genome shotgun (WGS) entry which is preliminary data.</text>
</comment>
<dbReference type="AlphaFoldDB" id="A0A8H9UXS5"/>
<gene>
    <name evidence="1" type="ORF">I9080_002090</name>
</gene>
<proteinExistence type="predicted"/>
<reference evidence="1" key="1">
    <citation type="journal article" date="2018" name="Genome Biol.">
        <title>SKESA: strategic k-mer extension for scrupulous assemblies.</title>
        <authorList>
            <person name="Souvorov A."/>
            <person name="Agarwala R."/>
            <person name="Lipman D.J."/>
        </authorList>
    </citation>
    <scope>NUCLEOTIDE SEQUENCE</scope>
    <source>
        <strain evidence="1">C8</strain>
    </source>
</reference>
<accession>A0A8H9UXS5</accession>
<evidence type="ECO:0000313" key="1">
    <source>
        <dbReference type="EMBL" id="HAT4308280.1"/>
    </source>
</evidence>
<sequence length="177" mass="21297">MGTDMYERKVFDEKGKVFYFRLDQYTCYKCKSGICSLDEISLEELVMNYKTEENHSNSRNSIDYCRTIAGMILRGEFKEPAKIIFNKKCGHYSFDDGQHRTCCISKLKDKGVYIDKEVLFREEKGNCYYCGRLDIINNKIKLFNEKNFLYRIRYRKDLKELITEKQNFNKKFHLWNL</sequence>
<reference evidence="1" key="2">
    <citation type="submission" date="2020-07" db="EMBL/GenBank/DDBJ databases">
        <authorList>
            <consortium name="NCBI Pathogen Detection Project"/>
        </authorList>
    </citation>
    <scope>NUCLEOTIDE SEQUENCE</scope>
    <source>
        <strain evidence="1">C8</strain>
    </source>
</reference>
<dbReference type="EMBL" id="DACTCB010000011">
    <property type="protein sequence ID" value="HAT4308280.1"/>
    <property type="molecule type" value="Genomic_DNA"/>
</dbReference>
<name>A0A8H9UXS5_CLOPF</name>
<evidence type="ECO:0008006" key="2">
    <source>
        <dbReference type="Google" id="ProtNLM"/>
    </source>
</evidence>